<evidence type="ECO:0000313" key="1">
    <source>
        <dbReference type="EMBL" id="MDY0395839.1"/>
    </source>
</evidence>
<evidence type="ECO:0000313" key="2">
    <source>
        <dbReference type="Proteomes" id="UP001281447"/>
    </source>
</evidence>
<reference evidence="1 2" key="1">
    <citation type="submission" date="2023-10" db="EMBL/GenBank/DDBJ databases">
        <title>Virgibacillus halophilus 5B73C genome.</title>
        <authorList>
            <person name="Miliotis G."/>
            <person name="Sengupta P."/>
            <person name="Hameed A."/>
            <person name="Chuvochina M."/>
            <person name="Mcdonagh F."/>
            <person name="Simpson A.C."/>
            <person name="Singh N.K."/>
            <person name="Rekha P.D."/>
            <person name="Raman K."/>
            <person name="Hugenholtz P."/>
            <person name="Venkateswaran K."/>
        </authorList>
    </citation>
    <scope>NUCLEOTIDE SEQUENCE [LARGE SCALE GENOMIC DNA]</scope>
    <source>
        <strain evidence="1 2">5B73C</strain>
    </source>
</reference>
<name>A0ABU5C9D5_9BACI</name>
<proteinExistence type="predicted"/>
<accession>A0ABU5C9D5</accession>
<keyword evidence="2" id="KW-1185">Reference proteome</keyword>
<gene>
    <name evidence="1" type="ORF">RWE15_17400</name>
</gene>
<dbReference type="EMBL" id="JAWDIP010000004">
    <property type="protein sequence ID" value="MDY0395839.1"/>
    <property type="molecule type" value="Genomic_DNA"/>
</dbReference>
<comment type="caution">
    <text evidence="1">The sequence shown here is derived from an EMBL/GenBank/DDBJ whole genome shotgun (WGS) entry which is preliminary data.</text>
</comment>
<sequence length="73" mass="8387">MYKKKQSFQITLAERKDERLSTYDAFLEEKLQVDSLLKQGYTIIGLNGTLDGDVVEFEDKLRADKKNTAVNES</sequence>
<dbReference type="Proteomes" id="UP001281447">
    <property type="component" value="Unassembled WGS sequence"/>
</dbReference>
<protein>
    <submittedName>
        <fullName evidence="1">Uncharacterized protein</fullName>
    </submittedName>
</protein>
<organism evidence="1 2">
    <name type="scientific">Tigheibacillus halophilus</name>
    <dbReference type="NCBI Taxonomy" id="361280"/>
    <lineage>
        <taxon>Bacteria</taxon>
        <taxon>Bacillati</taxon>
        <taxon>Bacillota</taxon>
        <taxon>Bacilli</taxon>
        <taxon>Bacillales</taxon>
        <taxon>Bacillaceae</taxon>
        <taxon>Tigheibacillus</taxon>
    </lineage>
</organism>